<keyword evidence="7" id="KW-0547">Nucleotide-binding</keyword>
<name>A0ABU2ZVH6_9ALTE</name>
<feature type="domain" description="Histidine kinase" evidence="11">
    <location>
        <begin position="291"/>
        <end position="506"/>
    </location>
</feature>
<dbReference type="InterPro" id="IPR036890">
    <property type="entry name" value="HATPase_C_sf"/>
</dbReference>
<dbReference type="Pfam" id="PF00512">
    <property type="entry name" value="HisKA"/>
    <property type="match status" value="1"/>
</dbReference>
<keyword evidence="14" id="KW-1185">Reference proteome</keyword>
<evidence type="ECO:0000256" key="3">
    <source>
        <dbReference type="ARBA" id="ARBA00012438"/>
    </source>
</evidence>
<dbReference type="Gene3D" id="3.30.565.10">
    <property type="entry name" value="Histidine kinase-like ATPase, C-terminal domain"/>
    <property type="match status" value="1"/>
</dbReference>
<comment type="catalytic activity">
    <reaction evidence="1">
        <text>ATP + protein L-histidine = ADP + protein N-phospho-L-histidine.</text>
        <dbReference type="EC" id="2.7.13.3"/>
    </reaction>
</comment>
<dbReference type="SMART" id="SM00387">
    <property type="entry name" value="HATPase_c"/>
    <property type="match status" value="1"/>
</dbReference>
<dbReference type="InterPro" id="IPR003594">
    <property type="entry name" value="HATPase_dom"/>
</dbReference>
<accession>A0ABU2ZVH6</accession>
<dbReference type="PANTHER" id="PTHR44936">
    <property type="entry name" value="SENSOR PROTEIN CREC"/>
    <property type="match status" value="1"/>
</dbReference>
<dbReference type="Proteomes" id="UP001253545">
    <property type="component" value="Unassembled WGS sequence"/>
</dbReference>
<evidence type="ECO:0000313" key="14">
    <source>
        <dbReference type="Proteomes" id="UP001253545"/>
    </source>
</evidence>
<dbReference type="Gene3D" id="1.10.287.130">
    <property type="match status" value="1"/>
</dbReference>
<dbReference type="InterPro" id="IPR003661">
    <property type="entry name" value="HisK_dim/P_dom"/>
</dbReference>
<keyword evidence="6" id="KW-0808">Transferase</keyword>
<evidence type="ECO:0000256" key="5">
    <source>
        <dbReference type="ARBA" id="ARBA00022553"/>
    </source>
</evidence>
<dbReference type="PROSITE" id="PS50109">
    <property type="entry name" value="HIS_KIN"/>
    <property type="match status" value="1"/>
</dbReference>
<evidence type="ECO:0000259" key="12">
    <source>
        <dbReference type="PROSITE" id="PS50885"/>
    </source>
</evidence>
<protein>
    <recommendedName>
        <fullName evidence="3">histidine kinase</fullName>
        <ecNumber evidence="3">2.7.13.3</ecNumber>
    </recommendedName>
</protein>
<evidence type="ECO:0000256" key="1">
    <source>
        <dbReference type="ARBA" id="ARBA00000085"/>
    </source>
</evidence>
<evidence type="ECO:0000256" key="4">
    <source>
        <dbReference type="ARBA" id="ARBA00022475"/>
    </source>
</evidence>
<dbReference type="PANTHER" id="PTHR44936:SF10">
    <property type="entry name" value="SENSOR PROTEIN RSTB"/>
    <property type="match status" value="1"/>
</dbReference>
<keyword evidence="4" id="KW-1003">Cell membrane</keyword>
<gene>
    <name evidence="13" type="ORF">RM552_17495</name>
</gene>
<keyword evidence="10" id="KW-1133">Transmembrane helix</keyword>
<dbReference type="InterPro" id="IPR003660">
    <property type="entry name" value="HAMP_dom"/>
</dbReference>
<evidence type="ECO:0000256" key="2">
    <source>
        <dbReference type="ARBA" id="ARBA00004651"/>
    </source>
</evidence>
<dbReference type="Gene3D" id="6.10.340.10">
    <property type="match status" value="1"/>
</dbReference>
<organism evidence="13 14">
    <name type="scientific">Glaciecola petra</name>
    <dbReference type="NCBI Taxonomy" id="3075602"/>
    <lineage>
        <taxon>Bacteria</taxon>
        <taxon>Pseudomonadati</taxon>
        <taxon>Pseudomonadota</taxon>
        <taxon>Gammaproteobacteria</taxon>
        <taxon>Alteromonadales</taxon>
        <taxon>Alteromonadaceae</taxon>
        <taxon>Glaciecola</taxon>
    </lineage>
</organism>
<comment type="caution">
    <text evidence="13">The sequence shown here is derived from an EMBL/GenBank/DDBJ whole genome shotgun (WGS) entry which is preliminary data.</text>
</comment>
<dbReference type="Pfam" id="PF02518">
    <property type="entry name" value="HATPase_c"/>
    <property type="match status" value="1"/>
</dbReference>
<keyword evidence="8 13" id="KW-0418">Kinase</keyword>
<proteinExistence type="predicted"/>
<evidence type="ECO:0000256" key="8">
    <source>
        <dbReference type="ARBA" id="ARBA00022777"/>
    </source>
</evidence>
<evidence type="ECO:0000313" key="13">
    <source>
        <dbReference type="EMBL" id="MDT0596656.1"/>
    </source>
</evidence>
<dbReference type="RefSeq" id="WP_311370183.1">
    <property type="nucleotide sequence ID" value="NZ_JAVRHX010000009.1"/>
</dbReference>
<feature type="transmembrane region" description="Helical" evidence="10">
    <location>
        <begin position="199"/>
        <end position="218"/>
    </location>
</feature>
<comment type="subcellular location">
    <subcellularLocation>
        <location evidence="2">Cell membrane</location>
        <topology evidence="2">Multi-pass membrane protein</topology>
    </subcellularLocation>
</comment>
<dbReference type="PROSITE" id="PS50885">
    <property type="entry name" value="HAMP"/>
    <property type="match status" value="1"/>
</dbReference>
<evidence type="ECO:0000259" key="11">
    <source>
        <dbReference type="PROSITE" id="PS50109"/>
    </source>
</evidence>
<reference evidence="13 14" key="1">
    <citation type="submission" date="2023-09" db="EMBL/GenBank/DDBJ databases">
        <authorList>
            <person name="Rey-Velasco X."/>
        </authorList>
    </citation>
    <scope>NUCLEOTIDE SEQUENCE [LARGE SCALE GENOMIC DNA]</scope>
    <source>
        <strain evidence="13 14">P117</strain>
    </source>
</reference>
<evidence type="ECO:0000256" key="6">
    <source>
        <dbReference type="ARBA" id="ARBA00022679"/>
    </source>
</evidence>
<dbReference type="InterPro" id="IPR050980">
    <property type="entry name" value="2C_sensor_his_kinase"/>
</dbReference>
<dbReference type="SMART" id="SM00388">
    <property type="entry name" value="HisKA"/>
    <property type="match status" value="1"/>
</dbReference>
<dbReference type="InterPro" id="IPR036097">
    <property type="entry name" value="HisK_dim/P_sf"/>
</dbReference>
<dbReference type="CDD" id="cd00082">
    <property type="entry name" value="HisKA"/>
    <property type="match status" value="1"/>
</dbReference>
<dbReference type="InterPro" id="IPR005467">
    <property type="entry name" value="His_kinase_dom"/>
</dbReference>
<keyword evidence="10" id="KW-0472">Membrane</keyword>
<dbReference type="SUPFAM" id="SSF55874">
    <property type="entry name" value="ATPase domain of HSP90 chaperone/DNA topoisomerase II/histidine kinase"/>
    <property type="match status" value="1"/>
</dbReference>
<keyword evidence="9" id="KW-0067">ATP-binding</keyword>
<dbReference type="EMBL" id="JAVRHX010000009">
    <property type="protein sequence ID" value="MDT0596656.1"/>
    <property type="molecule type" value="Genomic_DNA"/>
</dbReference>
<evidence type="ECO:0000256" key="7">
    <source>
        <dbReference type="ARBA" id="ARBA00022741"/>
    </source>
</evidence>
<evidence type="ECO:0000256" key="9">
    <source>
        <dbReference type="ARBA" id="ARBA00022840"/>
    </source>
</evidence>
<feature type="domain" description="HAMP" evidence="12">
    <location>
        <begin position="219"/>
        <end position="271"/>
    </location>
</feature>
<evidence type="ECO:0000256" key="10">
    <source>
        <dbReference type="SAM" id="Phobius"/>
    </source>
</evidence>
<keyword evidence="5" id="KW-0597">Phosphoprotein</keyword>
<keyword evidence="10" id="KW-0812">Transmembrane</keyword>
<dbReference type="SUPFAM" id="SSF47384">
    <property type="entry name" value="Homodimeric domain of signal transducing histidine kinase"/>
    <property type="match status" value="1"/>
</dbReference>
<dbReference type="EC" id="2.7.13.3" evidence="3"/>
<sequence length="522" mass="58589">MSLQRYLFLLIACFILLIAGVQFFLIEQVRAQVNKEITNKSQTISEVAVAGINDRIQNKLADLAVQFNKDNERNYKTIDSLDTLLIDKQTLPVQKKRIKINIENTPNATVKIDPELIMTTGDNTKTVTVEVVPNMVPSDANRIFEFVDANRQENTFFAIQAQESVYAVNFMGDDENSSIQKIISFDPSASSVDEYFDRLIWLLLLIAVIGLAFAFLLAKHISKPLSQLNQGFTFLKQGDFNSQLKPEGIKEIRETLSKFNQTSQRLSELQNLEKQFQQQQQMAELGEVARGLAHTLRNPLNTIGLGISQLQRPEIDSVEKHQIAQHIQDKIQHLDNTIKSLLQLANTEVVRSQRLNLVPVVSDILLEVSVTHSSKIEFIHDTPVLLKCAEVEIRAIFHALISNAVEAQLLASKEETGLDQIQKPIVVELKQTQSAIYLRVTDDGLGIDKQIEKDLFKPHVSNKAEGAGMGLFIVKRISELYYKGSLSLSNIGDRGCLAELTLHDANVNEAPTNDAEYTNNDK</sequence>
<dbReference type="GO" id="GO:0016301">
    <property type="term" value="F:kinase activity"/>
    <property type="evidence" value="ECO:0007669"/>
    <property type="project" value="UniProtKB-KW"/>
</dbReference>